<feature type="binding site" evidence="1">
    <location>
        <position position="32"/>
    </location>
    <ligand>
        <name>Zn(2+)</name>
        <dbReference type="ChEBI" id="CHEBI:29105"/>
    </ligand>
</feature>
<dbReference type="GO" id="GO:0032259">
    <property type="term" value="P:methylation"/>
    <property type="evidence" value="ECO:0007669"/>
    <property type="project" value="UniProtKB-KW"/>
</dbReference>
<dbReference type="InterPro" id="IPR041698">
    <property type="entry name" value="Methyltransf_25"/>
</dbReference>
<evidence type="ECO:0000259" key="4">
    <source>
        <dbReference type="Pfam" id="PF21302"/>
    </source>
</evidence>
<evidence type="ECO:0000256" key="2">
    <source>
        <dbReference type="PIRSR" id="PIRSR018249-2"/>
    </source>
</evidence>
<evidence type="ECO:0000313" key="6">
    <source>
        <dbReference type="Proteomes" id="UP000001170"/>
    </source>
</evidence>
<feature type="binding site" evidence="2">
    <location>
        <position position="190"/>
    </location>
    <ligand>
        <name>S-adenosyl-L-methionine</name>
        <dbReference type="ChEBI" id="CHEBI:59789"/>
    </ligand>
</feature>
<name>Q5M2I1_STRT2</name>
<reference evidence="5 6" key="1">
    <citation type="journal article" date="2004" name="Nat. Biotechnol.">
        <title>Complete sequence and comparative genome analysis of the dairy bacterium Streptococcus thermophilus.</title>
        <authorList>
            <person name="Bolotin A."/>
            <person name="Quinquis B."/>
            <person name="Renault P."/>
            <person name="Sorokin A."/>
            <person name="Ehrlich S.D."/>
            <person name="Kulakauskas S."/>
            <person name="Lapidus A."/>
            <person name="Goltsman E."/>
            <person name="Mazur M."/>
            <person name="Pusch G.D."/>
            <person name="Fonstein M."/>
            <person name="Overbeek R."/>
            <person name="Kyprides N."/>
            <person name="Purnelle B."/>
            <person name="Prozzi D."/>
            <person name="Ngui K."/>
            <person name="Masuy D."/>
            <person name="Hancy F."/>
            <person name="Burteau S."/>
            <person name="Boutry M."/>
            <person name="Delcour J."/>
            <person name="Goffeau A."/>
            <person name="Hols P."/>
        </authorList>
    </citation>
    <scope>NUCLEOTIDE SEQUENCE [LARGE SCALE GENOMIC DNA]</scope>
    <source>
        <strain evidence="6">ATCC BAA-250 / LMG 18311</strain>
    </source>
</reference>
<dbReference type="Pfam" id="PF21302">
    <property type="entry name" value="Zn_ribbon_RlmA"/>
    <property type="match status" value="1"/>
</dbReference>
<dbReference type="Proteomes" id="UP000001170">
    <property type="component" value="Chromosome"/>
</dbReference>
<accession>Q5M2I1</accession>
<dbReference type="Gene3D" id="3.40.50.150">
    <property type="entry name" value="Vaccinia Virus protein VP39"/>
    <property type="match status" value="1"/>
</dbReference>
<dbReference type="GO" id="GO:0008168">
    <property type="term" value="F:methyltransferase activity"/>
    <property type="evidence" value="ECO:0007669"/>
    <property type="project" value="UniProtKB-KW"/>
</dbReference>
<dbReference type="GeneID" id="66899572"/>
<dbReference type="eggNOG" id="COG2226">
    <property type="taxonomic scope" value="Bacteria"/>
</dbReference>
<feature type="binding site" evidence="1">
    <location>
        <position position="16"/>
    </location>
    <ligand>
        <name>Zn(2+)</name>
        <dbReference type="ChEBI" id="CHEBI:29105"/>
    </ligand>
</feature>
<keyword evidence="1" id="KW-0479">Metal-binding</keyword>
<sequence>MANFSVFKNQESLFACPICQDSMYLDQSSLVCQNRHTFNIAKQGFVNFLRQNKGDKHYDMASFENRSQILAAGYYDSILEVISECLRDLPRHSHVLDVACGEGYYSRQLALAFDKDFMAFDLSKDSILLAARQNPQKNVAWFVGDLAKLPLREHSIDLILDIFSPANYQEFGRLLTDQGLIFKVIPHEDHLKEFRQLLPEVHAYSNQDVVEHFQESCELLECVTIVRTWSMPPEHVQTFAEMTPLFFHVDKNGLNLSSVTQLTVAGELLIGSIKNDK</sequence>
<feature type="binding site" evidence="1">
    <location>
        <position position="19"/>
    </location>
    <ligand>
        <name>Zn(2+)</name>
        <dbReference type="ChEBI" id="CHEBI:29105"/>
    </ligand>
</feature>
<keyword evidence="2" id="KW-0949">S-adenosyl-L-methionine</keyword>
<dbReference type="RefSeq" id="WP_011226608.1">
    <property type="nucleotide sequence ID" value="NC_006448.1"/>
</dbReference>
<dbReference type="GO" id="GO:0046872">
    <property type="term" value="F:metal ion binding"/>
    <property type="evidence" value="ECO:0007669"/>
    <property type="project" value="UniProtKB-KW"/>
</dbReference>
<feature type="binding site" evidence="2">
    <location>
        <begin position="102"/>
        <end position="103"/>
    </location>
    <ligand>
        <name>S-adenosyl-L-methionine</name>
        <dbReference type="ChEBI" id="CHEBI:59789"/>
    </ligand>
</feature>
<dbReference type="InterPro" id="IPR048647">
    <property type="entry name" value="RlmA_N"/>
</dbReference>
<dbReference type="HOGENOM" id="CLU_050931_2_0_9"/>
<dbReference type="STRING" id="264199.stu1842"/>
<evidence type="ECO:0000256" key="1">
    <source>
        <dbReference type="PIRSR" id="PIRSR018249-1"/>
    </source>
</evidence>
<feature type="domain" description="23S rRNA (guanine(745)-N(1))-methyltransferase N-terminal" evidence="4">
    <location>
        <begin position="14"/>
        <end position="49"/>
    </location>
</feature>
<dbReference type="InterPro" id="IPR029063">
    <property type="entry name" value="SAM-dependent_MTases_sf"/>
</dbReference>
<keyword evidence="1" id="KW-0862">Zinc</keyword>
<keyword evidence="5" id="KW-0489">Methyltransferase</keyword>
<dbReference type="Pfam" id="PF13649">
    <property type="entry name" value="Methyltransf_25"/>
    <property type="match status" value="1"/>
</dbReference>
<keyword evidence="5" id="KW-0808">Transferase</keyword>
<keyword evidence="6" id="KW-1185">Reference proteome</keyword>
<dbReference type="AlphaFoldDB" id="Q5M2I1"/>
<dbReference type="PIRSF" id="PIRSF018249">
    <property type="entry name" value="MyrA_prd"/>
    <property type="match status" value="1"/>
</dbReference>
<dbReference type="KEGG" id="stl:stu1842"/>
<protein>
    <submittedName>
        <fullName evidence="5">rRNA (Guanine-N1-)-methyltransferase</fullName>
    </submittedName>
</protein>
<feature type="binding site" evidence="2">
    <location>
        <position position="75"/>
    </location>
    <ligand>
        <name>S-adenosyl-L-methionine</name>
        <dbReference type="ChEBI" id="CHEBI:59789"/>
    </ligand>
</feature>
<dbReference type="CDD" id="cd02440">
    <property type="entry name" value="AdoMet_MTases"/>
    <property type="match status" value="1"/>
</dbReference>
<evidence type="ECO:0000313" key="5">
    <source>
        <dbReference type="EMBL" id="AAV61441.1"/>
    </source>
</evidence>
<evidence type="ECO:0000259" key="3">
    <source>
        <dbReference type="Pfam" id="PF13649"/>
    </source>
</evidence>
<proteinExistence type="predicted"/>
<gene>
    <name evidence="5" type="primary">rrmA</name>
    <name evidence="5" type="ordered locus">stu1842</name>
</gene>
<feature type="domain" description="Methyltransferase" evidence="3">
    <location>
        <begin position="95"/>
        <end position="164"/>
    </location>
</feature>
<dbReference type="PATRIC" id="fig|264199.4.peg.1822"/>
<dbReference type="EMBL" id="CP000023">
    <property type="protein sequence ID" value="AAV61441.1"/>
    <property type="molecule type" value="Genomic_DNA"/>
</dbReference>
<feature type="binding site" evidence="1">
    <location>
        <position position="36"/>
    </location>
    <ligand>
        <name>Zn(2+)</name>
        <dbReference type="ChEBI" id="CHEBI:29105"/>
    </ligand>
</feature>
<organism evidence="5 6">
    <name type="scientific">Streptococcus thermophilus (strain ATCC BAA-250 / LMG 18311)</name>
    <dbReference type="NCBI Taxonomy" id="264199"/>
    <lineage>
        <taxon>Bacteria</taxon>
        <taxon>Bacillati</taxon>
        <taxon>Bacillota</taxon>
        <taxon>Bacilli</taxon>
        <taxon>Lactobacillales</taxon>
        <taxon>Streptococcaceae</taxon>
        <taxon>Streptococcus</taxon>
    </lineage>
</organism>
<dbReference type="SUPFAM" id="SSF53335">
    <property type="entry name" value="S-adenosyl-L-methionine-dependent methyltransferases"/>
    <property type="match status" value="1"/>
</dbReference>
<dbReference type="InterPro" id="IPR016718">
    <property type="entry name" value="rRNA_m1G-MeTrfase_A_prd"/>
</dbReference>